<evidence type="ECO:0000259" key="1">
    <source>
        <dbReference type="Pfam" id="PF02254"/>
    </source>
</evidence>
<feature type="domain" description="RCK N-terminal" evidence="1">
    <location>
        <begin position="7"/>
        <end position="51"/>
    </location>
</feature>
<name>A0A5E7ATD4_PSEFL</name>
<gene>
    <name evidence="2" type="primary">kefC_1</name>
    <name evidence="2" type="ORF">PS710_01148</name>
</gene>
<sequence length="59" mass="6348">MSCGFELLVLHHDPGHVEALRKFGAKVFYGDATRLDLAHAAGAVQAVMLITPSTIRTIT</sequence>
<evidence type="ECO:0000313" key="3">
    <source>
        <dbReference type="Proteomes" id="UP000381093"/>
    </source>
</evidence>
<evidence type="ECO:0000313" key="2">
    <source>
        <dbReference type="EMBL" id="VVN81400.1"/>
    </source>
</evidence>
<reference evidence="2 3" key="1">
    <citation type="submission" date="2019-09" db="EMBL/GenBank/DDBJ databases">
        <authorList>
            <person name="Chandra G."/>
            <person name="Truman W A."/>
        </authorList>
    </citation>
    <scope>NUCLEOTIDE SEQUENCE [LARGE SCALE GENOMIC DNA]</scope>
    <source>
        <strain evidence="2">PS710</strain>
    </source>
</reference>
<dbReference type="Pfam" id="PF02254">
    <property type="entry name" value="TrkA_N"/>
    <property type="match status" value="1"/>
</dbReference>
<protein>
    <submittedName>
        <fullName evidence="2">Glutathione-regulated potassium-efflux system protein KefC</fullName>
    </submittedName>
</protein>
<dbReference type="InterPro" id="IPR036291">
    <property type="entry name" value="NAD(P)-bd_dom_sf"/>
</dbReference>
<proteinExistence type="predicted"/>
<dbReference type="GO" id="GO:0006813">
    <property type="term" value="P:potassium ion transport"/>
    <property type="evidence" value="ECO:0007669"/>
    <property type="project" value="InterPro"/>
</dbReference>
<organism evidence="2 3">
    <name type="scientific">Pseudomonas fluorescens</name>
    <dbReference type="NCBI Taxonomy" id="294"/>
    <lineage>
        <taxon>Bacteria</taxon>
        <taxon>Pseudomonadati</taxon>
        <taxon>Pseudomonadota</taxon>
        <taxon>Gammaproteobacteria</taxon>
        <taxon>Pseudomonadales</taxon>
        <taxon>Pseudomonadaceae</taxon>
        <taxon>Pseudomonas</taxon>
    </lineage>
</organism>
<dbReference type="SUPFAM" id="SSF51735">
    <property type="entry name" value="NAD(P)-binding Rossmann-fold domains"/>
    <property type="match status" value="1"/>
</dbReference>
<dbReference type="AlphaFoldDB" id="A0A5E7ATD4"/>
<dbReference type="InterPro" id="IPR003148">
    <property type="entry name" value="RCK_N"/>
</dbReference>
<dbReference type="Gene3D" id="3.40.50.720">
    <property type="entry name" value="NAD(P)-binding Rossmann-like Domain"/>
    <property type="match status" value="1"/>
</dbReference>
<dbReference type="Proteomes" id="UP000381093">
    <property type="component" value="Unassembled WGS sequence"/>
</dbReference>
<accession>A0A5E7ATD4</accession>
<dbReference type="EMBL" id="CABVHW010000002">
    <property type="protein sequence ID" value="VVN81400.1"/>
    <property type="molecule type" value="Genomic_DNA"/>
</dbReference>